<name>A0A4R7CYL2_9SPHI</name>
<dbReference type="AlphaFoldDB" id="A0A4R7CYL2"/>
<gene>
    <name evidence="1" type="ORF">B0I21_10419</name>
</gene>
<evidence type="ECO:0000313" key="1">
    <source>
        <dbReference type="EMBL" id="TDS13693.1"/>
    </source>
</evidence>
<proteinExistence type="predicted"/>
<protein>
    <recommendedName>
        <fullName evidence="3">Glycosyltransferase involved in cell wall biosynthesis</fullName>
    </recommendedName>
</protein>
<reference evidence="1 2" key="1">
    <citation type="submission" date="2019-03" db="EMBL/GenBank/DDBJ databases">
        <title>Genomic Encyclopedia of Type Strains, Phase III (KMG-III): the genomes of soil and plant-associated and newly described type strains.</title>
        <authorList>
            <person name="Whitman W."/>
        </authorList>
    </citation>
    <scope>NUCLEOTIDE SEQUENCE [LARGE SCALE GENOMIC DNA]</scope>
    <source>
        <strain evidence="1 2">CGMCC 1.12801</strain>
    </source>
</reference>
<evidence type="ECO:0008006" key="3">
    <source>
        <dbReference type="Google" id="ProtNLM"/>
    </source>
</evidence>
<dbReference type="Proteomes" id="UP000294752">
    <property type="component" value="Unassembled WGS sequence"/>
</dbReference>
<evidence type="ECO:0000313" key="2">
    <source>
        <dbReference type="Proteomes" id="UP000294752"/>
    </source>
</evidence>
<keyword evidence="2" id="KW-1185">Reference proteome</keyword>
<comment type="caution">
    <text evidence="1">The sequence shown here is derived from an EMBL/GenBank/DDBJ whole genome shotgun (WGS) entry which is preliminary data.</text>
</comment>
<dbReference type="EMBL" id="SNZV01000004">
    <property type="protein sequence ID" value="TDS13693.1"/>
    <property type="molecule type" value="Genomic_DNA"/>
</dbReference>
<organism evidence="1 2">
    <name type="scientific">Sphingobacterium paludis</name>
    <dbReference type="NCBI Taxonomy" id="1476465"/>
    <lineage>
        <taxon>Bacteria</taxon>
        <taxon>Pseudomonadati</taxon>
        <taxon>Bacteroidota</taxon>
        <taxon>Sphingobacteriia</taxon>
        <taxon>Sphingobacteriales</taxon>
        <taxon>Sphingobacteriaceae</taxon>
        <taxon>Sphingobacterium</taxon>
    </lineage>
</organism>
<sequence>MFPFNYKTITFFYPSRLIGGAEMLFLRLARILSDTLPPEVQIHYVDFKDGFVSQEISNNNDSIKVIFYDTYKFVHLSDDGLLITPLSSIFEVARFCLGNPHVFLWSTHPFGLKEMVLANNHAATADTYRQYGTNLENFIHLNGIHFMDGPNFHIQKDIFYLSLLEVDYLPIFSRSPRLSKSYNTTFSKKSYSFGWVGRLCVEKTNALINVIRHSNSYLRNHPEESITFHIIGDGDMKESVLHEPHASNLEIIFVGILSGAELDQYLVENIDLMFAMGTSSLECASLNVATVLVDFSYSTIPVSNRFRFLYQSEEFSVGDEYKIDVDYPFDMNGLISLLKNGEIAKHAELCLHYFMQFHSESSVSTKFLQVAQEVQLTLSDIRESKFGQGRGIYILKSIYYSIKRWLKI</sequence>
<dbReference type="SUPFAM" id="SSF53756">
    <property type="entry name" value="UDP-Glycosyltransferase/glycogen phosphorylase"/>
    <property type="match status" value="1"/>
</dbReference>
<accession>A0A4R7CYL2</accession>